<dbReference type="Pfam" id="PF01083">
    <property type="entry name" value="Cutinase"/>
    <property type="match status" value="1"/>
</dbReference>
<evidence type="ECO:0000313" key="9">
    <source>
        <dbReference type="EMBL" id="GFG74084.1"/>
    </source>
</evidence>
<evidence type="ECO:0000256" key="7">
    <source>
        <dbReference type="ARBA" id="ARBA00023157"/>
    </source>
</evidence>
<evidence type="ECO:0000313" key="10">
    <source>
        <dbReference type="Proteomes" id="UP000465361"/>
    </source>
</evidence>
<dbReference type="PANTHER" id="PTHR33630:SF9">
    <property type="entry name" value="CUTINASE 4"/>
    <property type="match status" value="1"/>
</dbReference>
<evidence type="ECO:0000256" key="4">
    <source>
        <dbReference type="ARBA" id="ARBA00022525"/>
    </source>
</evidence>
<evidence type="ECO:0000256" key="3">
    <source>
        <dbReference type="ARBA" id="ARBA00022487"/>
    </source>
</evidence>
<comment type="similarity">
    <text evidence="2 8">Belongs to the cutinase family.</text>
</comment>
<organism evidence="9 10">
    <name type="scientific">Mycobacterium botniense</name>
    <dbReference type="NCBI Taxonomy" id="84962"/>
    <lineage>
        <taxon>Bacteria</taxon>
        <taxon>Bacillati</taxon>
        <taxon>Actinomycetota</taxon>
        <taxon>Actinomycetes</taxon>
        <taxon>Mycobacteriales</taxon>
        <taxon>Mycobacteriaceae</taxon>
        <taxon>Mycobacterium</taxon>
    </lineage>
</organism>
<name>A0A7I9XWB6_9MYCO</name>
<dbReference type="Proteomes" id="UP000465361">
    <property type="component" value="Unassembled WGS sequence"/>
</dbReference>
<keyword evidence="5 8" id="KW-0732">Signal</keyword>
<accession>A0A7I9XWB6</accession>
<keyword evidence="10" id="KW-1185">Reference proteome</keyword>
<comment type="function">
    <text evidence="8">Catalyzes the hydrolysis of complex carboxylic polyesters found in the cell wall of plants. Degrades cutin, a macromolecule that forms the structure of the plant cuticle.</text>
</comment>
<gene>
    <name evidence="9" type="ORF">MBOT_14490</name>
</gene>
<keyword evidence="7" id="KW-1015">Disulfide bond</keyword>
<evidence type="ECO:0000256" key="8">
    <source>
        <dbReference type="RuleBase" id="RU361263"/>
    </source>
</evidence>
<feature type="signal peptide" evidence="8">
    <location>
        <begin position="1"/>
        <end position="32"/>
    </location>
</feature>
<dbReference type="InterPro" id="IPR000675">
    <property type="entry name" value="Cutinase/axe"/>
</dbReference>
<dbReference type="RefSeq" id="WP_163755557.1">
    <property type="nucleotide sequence ID" value="NZ_BLKW01000002.1"/>
</dbReference>
<dbReference type="GO" id="GO:0005576">
    <property type="term" value="C:extracellular region"/>
    <property type="evidence" value="ECO:0007669"/>
    <property type="project" value="UniProtKB-SubCell"/>
</dbReference>
<feature type="chain" id="PRO_5029932448" description="Cutinase" evidence="8">
    <location>
        <begin position="33"/>
        <end position="216"/>
    </location>
</feature>
<dbReference type="SMART" id="SM01110">
    <property type="entry name" value="Cutinase"/>
    <property type="match status" value="1"/>
</dbReference>
<dbReference type="EMBL" id="BLKW01000002">
    <property type="protein sequence ID" value="GFG74084.1"/>
    <property type="molecule type" value="Genomic_DNA"/>
</dbReference>
<dbReference type="PROSITE" id="PS00155">
    <property type="entry name" value="CUTINASE_1"/>
    <property type="match status" value="1"/>
</dbReference>
<keyword evidence="6 8" id="KW-0378">Hydrolase</keyword>
<dbReference type="AlphaFoldDB" id="A0A7I9XWB6"/>
<protein>
    <recommendedName>
        <fullName evidence="8">Cutinase</fullName>
        <ecNumber evidence="8">3.1.1.-</ecNumber>
    </recommendedName>
</protein>
<evidence type="ECO:0000256" key="5">
    <source>
        <dbReference type="ARBA" id="ARBA00022729"/>
    </source>
</evidence>
<dbReference type="EC" id="3.1.1.-" evidence="8"/>
<keyword evidence="4 8" id="KW-0964">Secreted</keyword>
<comment type="caution">
    <text evidence="9">The sequence shown here is derived from an EMBL/GenBank/DDBJ whole genome shotgun (WGS) entry which is preliminary data.</text>
</comment>
<sequence>MSARSISRILAVAIVMSAALPGALVNTPRAWAEPCPDSEVVFARGTGEPPGVGGVGQAFIDSLRSQVPGRSIGVYPVNYPATNDYLNSALAGADDASAHIKDMVASCPNTRLVLGGYSQGAGVIDLATNSMPAGVADHVAAVALFGNPESAYAKSLAGGQLPAISAVYRPKTIDSCIPSDIICDDSGNMVAHLLYVPDMTNQAATFTASRLGSSAA</sequence>
<comment type="subcellular location">
    <subcellularLocation>
        <location evidence="1 8">Secreted</location>
    </subcellularLocation>
</comment>
<dbReference type="SUPFAM" id="SSF53474">
    <property type="entry name" value="alpha/beta-Hydrolases"/>
    <property type="match status" value="1"/>
</dbReference>
<reference evidence="9 10" key="1">
    <citation type="journal article" date="2019" name="Emerg. Microbes Infect.">
        <title>Comprehensive subspecies identification of 175 nontuberculous mycobacteria species based on 7547 genomic profiles.</title>
        <authorList>
            <person name="Matsumoto Y."/>
            <person name="Kinjo T."/>
            <person name="Motooka D."/>
            <person name="Nabeya D."/>
            <person name="Jung N."/>
            <person name="Uechi K."/>
            <person name="Horii T."/>
            <person name="Iida T."/>
            <person name="Fujita J."/>
            <person name="Nakamura S."/>
        </authorList>
    </citation>
    <scope>NUCLEOTIDE SEQUENCE [LARGE SCALE GENOMIC DNA]</scope>
    <source>
        <strain evidence="9 10">JCM 17322</strain>
    </source>
</reference>
<keyword evidence="3 8" id="KW-0719">Serine esterase</keyword>
<dbReference type="GO" id="GO:0052689">
    <property type="term" value="F:carboxylic ester hydrolase activity"/>
    <property type="evidence" value="ECO:0007669"/>
    <property type="project" value="UniProtKB-KW"/>
</dbReference>
<dbReference type="InterPro" id="IPR029058">
    <property type="entry name" value="AB_hydrolase_fold"/>
</dbReference>
<dbReference type="InterPro" id="IPR043580">
    <property type="entry name" value="CUTINASE_1"/>
</dbReference>
<dbReference type="PANTHER" id="PTHR33630">
    <property type="entry name" value="CUTINASE RV1984C-RELATED-RELATED"/>
    <property type="match status" value="1"/>
</dbReference>
<proteinExistence type="inferred from homology"/>
<evidence type="ECO:0000256" key="6">
    <source>
        <dbReference type="ARBA" id="ARBA00022801"/>
    </source>
</evidence>
<evidence type="ECO:0000256" key="1">
    <source>
        <dbReference type="ARBA" id="ARBA00004613"/>
    </source>
</evidence>
<dbReference type="Gene3D" id="3.40.50.1820">
    <property type="entry name" value="alpha/beta hydrolase"/>
    <property type="match status" value="1"/>
</dbReference>
<evidence type="ECO:0000256" key="2">
    <source>
        <dbReference type="ARBA" id="ARBA00007534"/>
    </source>
</evidence>